<dbReference type="Pfam" id="PF02661">
    <property type="entry name" value="Fic"/>
    <property type="match status" value="1"/>
</dbReference>
<evidence type="ECO:0000313" key="5">
    <source>
        <dbReference type="EMBL" id="KAF0567730.1"/>
    </source>
</evidence>
<feature type="domain" description="Fido" evidence="4">
    <location>
        <begin position="112"/>
        <end position="247"/>
    </location>
</feature>
<dbReference type="PROSITE" id="PS51459">
    <property type="entry name" value="FIDO"/>
    <property type="match status" value="1"/>
</dbReference>
<feature type="site" description="Important for autoinhibition of adenylyltransferase activity" evidence="3">
    <location>
        <position position="63"/>
    </location>
</feature>
<comment type="caution">
    <text evidence="5">The sequence shown here is derived from an EMBL/GenBank/DDBJ whole genome shotgun (WGS) entry which is preliminary data.</text>
</comment>
<accession>A0A6N7BYW8</accession>
<organism evidence="5 6">
    <name type="scientific">Psychrobacter nivimaris</name>
    <dbReference type="NCBI Taxonomy" id="281738"/>
    <lineage>
        <taxon>Bacteria</taxon>
        <taxon>Pseudomonadati</taxon>
        <taxon>Pseudomonadota</taxon>
        <taxon>Gammaproteobacteria</taxon>
        <taxon>Moraxellales</taxon>
        <taxon>Moraxellaceae</taxon>
        <taxon>Psychrobacter</taxon>
    </lineage>
</organism>
<sequence length="456" mass="52269">MDIFESIANVSLFKPKGVTIDYLAEVDESVREIDKQRPLTAEITHKLQEEILFDRVHASAVIEGNSLSRRETIVVLSSGILEAGSRKDQQEVINLADACLYLQDCLENKLPLSVKLIKELHQKMLTNIDDENAGRFRNKDVAISGAKISPPSHMDVQSLIEKIIEVESSLNVHTIQKAAWMHWAIARVHPFTDGNGRIARMLQDYVLLKDRYVPASVQPEDREKNYYEALEQADLNNGEELLEIIAKNVLRMSQRYLVIIRDEKSRSSWVKGIAKAASEKVRQTDHRSFLIAQKTFDLLKLEFSNLCSELNEELSDMFIGFKDYGSIDFEKYQDLKNKGRASQAWFFGLRFAYGEVDQRFIFWFAKHFKSSDDYKNFGNSVCILISMQDGAGSNKKLDDYESEDRITLRELVLDGRDFSRRRYNPVTQESEWDSEVTPTEIAQGFITEVLGKMGLV</sequence>
<name>A0A6N7BYW8_9GAMM</name>
<dbReference type="InterPro" id="IPR036597">
    <property type="entry name" value="Fido-like_dom_sf"/>
</dbReference>
<dbReference type="RefSeq" id="WP_160023352.1">
    <property type="nucleotide sequence ID" value="NZ_VZIZ01000036.1"/>
</dbReference>
<evidence type="ECO:0000313" key="6">
    <source>
        <dbReference type="Proteomes" id="UP000471465"/>
    </source>
</evidence>
<reference evidence="5 6" key="1">
    <citation type="submission" date="2019-09" db="EMBL/GenBank/DDBJ databases">
        <title>Draft genome sequence of Psychrobacter nivimaris LAMA 639, in search for biotechnological relevant genes.</title>
        <authorList>
            <person name="Lima A.O.S."/>
            <person name="Staloch B.E.K."/>
            <person name="Freitas R.C."/>
            <person name="Niero H."/>
            <person name="Silva M.A.C."/>
        </authorList>
    </citation>
    <scope>NUCLEOTIDE SEQUENCE [LARGE SCALE GENOMIC DNA]</scope>
    <source>
        <strain evidence="5 6">LAMA 639</strain>
    </source>
</reference>
<evidence type="ECO:0000256" key="1">
    <source>
        <dbReference type="PIRSR" id="PIRSR640198-1"/>
    </source>
</evidence>
<feature type="binding site" evidence="2">
    <location>
        <begin position="226"/>
        <end position="227"/>
    </location>
    <ligand>
        <name>ATP</name>
        <dbReference type="ChEBI" id="CHEBI:30616"/>
    </ligand>
</feature>
<feature type="binding site" evidence="2">
    <location>
        <begin position="193"/>
        <end position="200"/>
    </location>
    <ligand>
        <name>ATP</name>
        <dbReference type="ChEBI" id="CHEBI:30616"/>
    </ligand>
</feature>
<dbReference type="PANTHER" id="PTHR13504:SF38">
    <property type="entry name" value="FIDO DOMAIN-CONTAINING PROTEIN"/>
    <property type="match status" value="1"/>
</dbReference>
<evidence type="ECO:0000259" key="4">
    <source>
        <dbReference type="PROSITE" id="PS51459"/>
    </source>
</evidence>
<evidence type="ECO:0000256" key="3">
    <source>
        <dbReference type="PIRSR" id="PIRSR640198-3"/>
    </source>
</evidence>
<keyword evidence="6" id="KW-1185">Reference proteome</keyword>
<evidence type="ECO:0000256" key="2">
    <source>
        <dbReference type="PIRSR" id="PIRSR640198-2"/>
    </source>
</evidence>
<keyword evidence="2" id="KW-0067">ATP-binding</keyword>
<protein>
    <submittedName>
        <fullName evidence="5">Fic domain protein</fullName>
    </submittedName>
</protein>
<dbReference type="Gene3D" id="1.10.3290.10">
    <property type="entry name" value="Fido-like domain"/>
    <property type="match status" value="1"/>
</dbReference>
<gene>
    <name evidence="5" type="ORF">FQV37_1845</name>
</gene>
<proteinExistence type="predicted"/>
<dbReference type="EMBL" id="VZIZ01000036">
    <property type="protein sequence ID" value="KAF0567730.1"/>
    <property type="molecule type" value="Genomic_DNA"/>
</dbReference>
<dbReference type="InterPro" id="IPR003812">
    <property type="entry name" value="Fido"/>
</dbReference>
<dbReference type="AlphaFoldDB" id="A0A6N7BYW8"/>
<dbReference type="InterPro" id="IPR040198">
    <property type="entry name" value="Fido_containing"/>
</dbReference>
<keyword evidence="2" id="KW-0547">Nucleotide-binding</keyword>
<dbReference type="SUPFAM" id="SSF140931">
    <property type="entry name" value="Fic-like"/>
    <property type="match status" value="1"/>
</dbReference>
<dbReference type="GO" id="GO:0005524">
    <property type="term" value="F:ATP binding"/>
    <property type="evidence" value="ECO:0007669"/>
    <property type="project" value="UniProtKB-KW"/>
</dbReference>
<dbReference type="PANTHER" id="PTHR13504">
    <property type="entry name" value="FIDO DOMAIN-CONTAINING PROTEIN DDB_G0283145"/>
    <property type="match status" value="1"/>
</dbReference>
<dbReference type="Proteomes" id="UP000471465">
    <property type="component" value="Unassembled WGS sequence"/>
</dbReference>
<feature type="active site" evidence="1">
    <location>
        <position position="189"/>
    </location>
</feature>